<evidence type="ECO:0000313" key="1">
    <source>
        <dbReference type="EMBL" id="MDQ0496392.1"/>
    </source>
</evidence>
<sequence length="777" mass="83253">MEKMYPPVVNSPKTELVELITDTQTEITVANASVLLQGEGIAVLGNGDVAETITYTTVEDNVLKGCVRGFEGVARAWPAGTRVARNFTAADWRAAINNIQALYEESSIEVRKTVTLQPGVQIVKAERQAAFSLTGLKGQMVIDYGGQKGIFGVRNPYVIRYGENLLPSFYEWSATTQAGTATITGPNQVRLDKSAGLSGFNTQAYNVNAVPATDYTLSVTVDVSNIGGTVGAGAYWNLQAIGKNGEVLADLTTGPFVTSNGTKTMVKTFTTPANTSYLRVVVGLDIATTGTAVFRDVSINIGSTAKPFKPREDSMLALQTDLYADPVTGANADTVFERDGQYFKSKRWQGLTLDGSRAWVQGEAGATNGNRQVKVPGLATGAIAGSGIGTKFDGKILPQGSTGNTPDSNAVTAAGEIYFGIPVADSGWADSYGPSQDDIKAYFYGYKAYDANTITPAQAQAATAATWNGTGTKYWVQRVGAPNFTQSVPQQSYAGYTPYQLVYQLATPTVEPIISEGQITFTEGDNQVEVGTGLVIREKAKLYQEADTKRWNLNNGSPGEYQASLTAYRIDRLIGIYRNSQRDNWILYPNTTTPAGAMAQLPGAAYDANAAYTVSYLAFITSPVVPFTGSYAANEKSLLLDLVDTVQQNTTRVSVLENKKAEKDSPAWISPAGLRNGWVKYTLSSGATLDVSYYRDSTGVVYLRGAVKNGLTSVGNDIFVLPEGYRPKFNRNFSVISGAESGPVIARIEVRPNGIVAFIYGGNSLLSFDGITFLAEQ</sequence>
<protein>
    <recommendedName>
        <fullName evidence="3">Tail fiber protein</fullName>
    </recommendedName>
</protein>
<reference evidence="1 2" key="1">
    <citation type="submission" date="2023-07" db="EMBL/GenBank/DDBJ databases">
        <title>Genomic Encyclopedia of Type Strains, Phase IV (KMG-IV): sequencing the most valuable type-strain genomes for metagenomic binning, comparative biology and taxonomic classification.</title>
        <authorList>
            <person name="Goeker M."/>
        </authorList>
    </citation>
    <scope>NUCLEOTIDE SEQUENCE [LARGE SCALE GENOMIC DNA]</scope>
    <source>
        <strain evidence="1 2">DSM 14914</strain>
    </source>
</reference>
<proteinExistence type="predicted"/>
<organism evidence="1 2">
    <name type="scientific">Paenibacillus brasilensis</name>
    <dbReference type="NCBI Taxonomy" id="128574"/>
    <lineage>
        <taxon>Bacteria</taxon>
        <taxon>Bacillati</taxon>
        <taxon>Bacillota</taxon>
        <taxon>Bacilli</taxon>
        <taxon>Bacillales</taxon>
        <taxon>Paenibacillaceae</taxon>
        <taxon>Paenibacillus</taxon>
    </lineage>
</organism>
<accession>A0ABU0L539</accession>
<comment type="caution">
    <text evidence="1">The sequence shown here is derived from an EMBL/GenBank/DDBJ whole genome shotgun (WGS) entry which is preliminary data.</text>
</comment>
<dbReference type="Proteomes" id="UP001242811">
    <property type="component" value="Unassembled WGS sequence"/>
</dbReference>
<name>A0ABU0L539_9BACL</name>
<evidence type="ECO:0008006" key="3">
    <source>
        <dbReference type="Google" id="ProtNLM"/>
    </source>
</evidence>
<keyword evidence="2" id="KW-1185">Reference proteome</keyword>
<evidence type="ECO:0000313" key="2">
    <source>
        <dbReference type="Proteomes" id="UP001242811"/>
    </source>
</evidence>
<gene>
    <name evidence="1" type="ORF">QOZ95_004582</name>
</gene>
<dbReference type="EMBL" id="JAUSWA010000035">
    <property type="protein sequence ID" value="MDQ0496392.1"/>
    <property type="molecule type" value="Genomic_DNA"/>
</dbReference>
<dbReference type="Gene3D" id="2.60.120.260">
    <property type="entry name" value="Galactose-binding domain-like"/>
    <property type="match status" value="1"/>
</dbReference>